<feature type="domain" description="Vps41 beta-propeller" evidence="8">
    <location>
        <begin position="35"/>
        <end position="366"/>
    </location>
</feature>
<dbReference type="SUPFAM" id="SSF50978">
    <property type="entry name" value="WD40 repeat-like"/>
    <property type="match status" value="1"/>
</dbReference>
<dbReference type="Pfam" id="PF23411">
    <property type="entry name" value="Beta-prop_Vps41"/>
    <property type="match status" value="1"/>
</dbReference>
<dbReference type="Pfam" id="PF23556">
    <property type="entry name" value="TPR_Vps41"/>
    <property type="match status" value="1"/>
</dbReference>
<keyword evidence="4" id="KW-0458">Lysosome</keyword>
<dbReference type="GO" id="GO:0005764">
    <property type="term" value="C:lysosome"/>
    <property type="evidence" value="ECO:0007669"/>
    <property type="project" value="UniProtKB-SubCell"/>
</dbReference>
<dbReference type="InterPro" id="IPR001680">
    <property type="entry name" value="WD40_rpt"/>
</dbReference>
<dbReference type="InterPro" id="IPR000547">
    <property type="entry name" value="Clathrin_H-chain/VPS_repeat"/>
</dbReference>
<dbReference type="InterPro" id="IPR015943">
    <property type="entry name" value="WD40/YVTN_repeat-like_dom_sf"/>
</dbReference>
<evidence type="ECO:0000256" key="7">
    <source>
        <dbReference type="SAM" id="MobiDB-lite"/>
    </source>
</evidence>
<evidence type="ECO:0000313" key="9">
    <source>
        <dbReference type="EMBL" id="CAD7464469.1"/>
    </source>
</evidence>
<evidence type="ECO:0000256" key="1">
    <source>
        <dbReference type="ARBA" id="ARBA00004371"/>
    </source>
</evidence>
<evidence type="ECO:0000256" key="5">
    <source>
        <dbReference type="PROSITE-ProRule" id="PRU01006"/>
    </source>
</evidence>
<comment type="subcellular location">
    <subcellularLocation>
        <location evidence="1">Lysosome</location>
    </subcellularLocation>
</comment>
<evidence type="ECO:0000256" key="2">
    <source>
        <dbReference type="ARBA" id="ARBA00022448"/>
    </source>
</evidence>
<feature type="compositionally biased region" description="Basic and acidic residues" evidence="7">
    <location>
        <begin position="12"/>
        <end position="21"/>
    </location>
</feature>
<evidence type="ECO:0000256" key="4">
    <source>
        <dbReference type="ARBA" id="ARBA00023228"/>
    </source>
</evidence>
<dbReference type="GO" id="GO:0034058">
    <property type="term" value="P:endosomal vesicle fusion"/>
    <property type="evidence" value="ECO:0007669"/>
    <property type="project" value="TreeGrafter"/>
</dbReference>
<dbReference type="InterPro" id="IPR045111">
    <property type="entry name" value="Vps41/Vps8"/>
</dbReference>
<accession>A0A7R9ITZ3</accession>
<feature type="compositionally biased region" description="Acidic residues" evidence="7">
    <location>
        <begin position="22"/>
        <end position="32"/>
    </location>
</feature>
<organism evidence="9">
    <name type="scientific">Timema tahoe</name>
    <dbReference type="NCBI Taxonomy" id="61484"/>
    <lineage>
        <taxon>Eukaryota</taxon>
        <taxon>Metazoa</taxon>
        <taxon>Ecdysozoa</taxon>
        <taxon>Arthropoda</taxon>
        <taxon>Hexapoda</taxon>
        <taxon>Insecta</taxon>
        <taxon>Pterygota</taxon>
        <taxon>Neoptera</taxon>
        <taxon>Polyneoptera</taxon>
        <taxon>Phasmatodea</taxon>
        <taxon>Timematodea</taxon>
        <taxon>Timematoidea</taxon>
        <taxon>Timematidae</taxon>
        <taxon>Timema</taxon>
    </lineage>
</organism>
<name>A0A7R9ITZ3_9NEOP</name>
<dbReference type="GO" id="GO:0006623">
    <property type="term" value="P:protein targeting to vacuole"/>
    <property type="evidence" value="ECO:0007669"/>
    <property type="project" value="InterPro"/>
</dbReference>
<dbReference type="Gene3D" id="2.130.10.10">
    <property type="entry name" value="YVTN repeat-like/Quinoprotein amine dehydrogenase"/>
    <property type="match status" value="1"/>
</dbReference>
<dbReference type="InterPro" id="IPR036322">
    <property type="entry name" value="WD40_repeat_dom_sf"/>
</dbReference>
<evidence type="ECO:0000256" key="3">
    <source>
        <dbReference type="ARBA" id="ARBA00022927"/>
    </source>
</evidence>
<dbReference type="InterPro" id="IPR011990">
    <property type="entry name" value="TPR-like_helical_dom_sf"/>
</dbReference>
<gene>
    <name evidence="9" type="ORF">TTEB3V08_LOCUS12347</name>
</gene>
<dbReference type="GO" id="GO:0009267">
    <property type="term" value="P:cellular response to starvation"/>
    <property type="evidence" value="ECO:0007669"/>
    <property type="project" value="TreeGrafter"/>
</dbReference>
<proteinExistence type="predicted"/>
<dbReference type="PROSITE" id="PS50236">
    <property type="entry name" value="CHCR"/>
    <property type="match status" value="1"/>
</dbReference>
<sequence length="760" mass="87731">MDLSNSQSEVGDSTHSKHDFESGSDMEEEEDEPKLKYVRMTNDLRNILTKDSASCIAVHPKLVCVGSRWGMIHILDHQGNNVRSTELRAHTVAVNQISIDLNGDFIASCSDDGKVFICGLYSAEESNTVVIGRLVKSVAIDPYYCKPGYGKRFITGDERLVLHEKTFLSRLKSTVLSEAEGSVQTIKWNGHFVAWASDIGVRVYDITAKHSLGLIKWNRNIDVSPEHFRCNLCWKTETTLLVGWVDTVRVCKIRKRSQLEINSRDDPEFVVQQVSMFKTDFYICGIGPLDSNLVILGYSKELDTDGKAQRPQLYVIDAKDEDYVELSTDSLTLRGFQEYKCNDYHLECLIEENRFFIVSPKDVVAASPYDADDRLQWLMDHCKYEAALEAVTQFEGRDLKRHTLVEVGRAYLDHLLAKNKFDDAGKLCLKIYGNNKFLWKDDVFKFARVQQLRAVSKYLPRGDNALDPHVYEMVLYEYLKMDPPGLLQMVKEWPSTLYNVPAVVNAVLEHLLVNDCDRIILLETLAILYTHEKKYDKALAMYLKLKHKGVFQLIHKHNLYSSINTMIVELMDLDTEQALIILLEKDRVNADVVVCCLENNHRYLYLFLDALDKRETKEVSRKYHGRMVKLYADFSRDKLLPFLRRSDQYPIQEALDICKQRSFYPEMIYLLDRIGNTKEALELITKELQNIEQAIEFCKEHDDMELWEDLIIQKDVSRDDNLVTFYCKHSFHEVCLPSLEVPPKCVICNSTREYPHASPI</sequence>
<dbReference type="Pfam" id="PF23413">
    <property type="entry name" value="zf_RING_Vps8_fungal"/>
    <property type="match status" value="1"/>
</dbReference>
<feature type="repeat" description="CHCR" evidence="5">
    <location>
        <begin position="579"/>
        <end position="723"/>
    </location>
</feature>
<dbReference type="EMBL" id="OE014686">
    <property type="protein sequence ID" value="CAD7464469.1"/>
    <property type="molecule type" value="Genomic_DNA"/>
</dbReference>
<protein>
    <recommendedName>
        <fullName evidence="8">Vps41 beta-propeller domain-containing protein</fullName>
    </recommendedName>
</protein>
<dbReference type="SMART" id="SM00299">
    <property type="entry name" value="CLH"/>
    <property type="match status" value="1"/>
</dbReference>
<feature type="compositionally biased region" description="Polar residues" evidence="7">
    <location>
        <begin position="1"/>
        <end position="11"/>
    </location>
</feature>
<dbReference type="GO" id="GO:0016236">
    <property type="term" value="P:macroautophagy"/>
    <property type="evidence" value="ECO:0007669"/>
    <property type="project" value="TreeGrafter"/>
</dbReference>
<evidence type="ECO:0000259" key="8">
    <source>
        <dbReference type="Pfam" id="PF23411"/>
    </source>
</evidence>
<dbReference type="InterPro" id="IPR057780">
    <property type="entry name" value="Beta-prop_Vps41"/>
</dbReference>
<dbReference type="PANTHER" id="PTHR12616">
    <property type="entry name" value="VACUOLAR PROTEIN SORTING VPS41"/>
    <property type="match status" value="1"/>
</dbReference>
<reference evidence="9" key="1">
    <citation type="submission" date="2020-11" db="EMBL/GenBank/DDBJ databases">
        <authorList>
            <person name="Tran Van P."/>
        </authorList>
    </citation>
    <scope>NUCLEOTIDE SEQUENCE</scope>
</reference>
<feature type="coiled-coil region" evidence="6">
    <location>
        <begin position="674"/>
        <end position="701"/>
    </location>
</feature>
<dbReference type="GO" id="GO:0030897">
    <property type="term" value="C:HOPS complex"/>
    <property type="evidence" value="ECO:0007669"/>
    <property type="project" value="TreeGrafter"/>
</dbReference>
<dbReference type="GO" id="GO:0005770">
    <property type="term" value="C:late endosome"/>
    <property type="evidence" value="ECO:0007669"/>
    <property type="project" value="TreeGrafter"/>
</dbReference>
<dbReference type="Gene3D" id="1.25.40.10">
    <property type="entry name" value="Tetratricopeptide repeat domain"/>
    <property type="match status" value="1"/>
</dbReference>
<dbReference type="SMART" id="SM00320">
    <property type="entry name" value="WD40"/>
    <property type="match status" value="3"/>
</dbReference>
<keyword evidence="3" id="KW-0653">Protein transport</keyword>
<dbReference type="AlphaFoldDB" id="A0A7R9ITZ3"/>
<evidence type="ECO:0000256" key="6">
    <source>
        <dbReference type="SAM" id="Coils"/>
    </source>
</evidence>
<keyword evidence="6" id="KW-0175">Coiled coil</keyword>
<feature type="region of interest" description="Disordered" evidence="7">
    <location>
        <begin position="1"/>
        <end position="35"/>
    </location>
</feature>
<dbReference type="PANTHER" id="PTHR12616:SF1">
    <property type="entry name" value="VACUOLAR PROTEIN SORTING-ASSOCIATED PROTEIN 41 HOMOLOG"/>
    <property type="match status" value="1"/>
</dbReference>
<keyword evidence="2" id="KW-0813">Transport</keyword>